<organism evidence="2">
    <name type="scientific">Dendroctonus ponderosae</name>
    <name type="common">Mountain pine beetle</name>
    <dbReference type="NCBI Taxonomy" id="77166"/>
    <lineage>
        <taxon>Eukaryota</taxon>
        <taxon>Metazoa</taxon>
        <taxon>Ecdysozoa</taxon>
        <taxon>Arthropoda</taxon>
        <taxon>Hexapoda</taxon>
        <taxon>Insecta</taxon>
        <taxon>Pterygota</taxon>
        <taxon>Neoptera</taxon>
        <taxon>Endopterygota</taxon>
        <taxon>Coleoptera</taxon>
        <taxon>Polyphaga</taxon>
        <taxon>Cucujiformia</taxon>
        <taxon>Curculionidae</taxon>
        <taxon>Scolytinae</taxon>
        <taxon>Dendroctonus</taxon>
    </lineage>
</organism>
<evidence type="ECO:0000256" key="1">
    <source>
        <dbReference type="SAM" id="MobiDB-lite"/>
    </source>
</evidence>
<gene>
    <name evidence="2" type="ORF">YQE_03962</name>
</gene>
<protein>
    <submittedName>
        <fullName evidence="2">Uncharacterized protein</fullName>
    </submittedName>
</protein>
<name>N6UG44_DENPD</name>
<reference evidence="2" key="1">
    <citation type="journal article" date="2013" name="Genome Biol.">
        <title>Draft genome of the mountain pine beetle, Dendroctonus ponderosae Hopkins, a major forest pest.</title>
        <authorList>
            <person name="Keeling C.I."/>
            <person name="Yuen M.M."/>
            <person name="Liao N.Y."/>
            <person name="Docking T.R."/>
            <person name="Chan S.K."/>
            <person name="Taylor G.A."/>
            <person name="Palmquist D.L."/>
            <person name="Jackman S.D."/>
            <person name="Nguyen A."/>
            <person name="Li M."/>
            <person name="Henderson H."/>
            <person name="Janes J.K."/>
            <person name="Zhao Y."/>
            <person name="Pandoh P."/>
            <person name="Moore R."/>
            <person name="Sperling F.A."/>
            <person name="Huber D.P."/>
            <person name="Birol I."/>
            <person name="Jones S.J."/>
            <person name="Bohlmann J."/>
        </authorList>
    </citation>
    <scope>NUCLEOTIDE SEQUENCE</scope>
</reference>
<evidence type="ECO:0000313" key="2">
    <source>
        <dbReference type="EMBL" id="ENN79591.1"/>
    </source>
</evidence>
<feature type="compositionally biased region" description="Polar residues" evidence="1">
    <location>
        <begin position="22"/>
        <end position="41"/>
    </location>
</feature>
<feature type="region of interest" description="Disordered" evidence="1">
    <location>
        <begin position="1"/>
        <end position="143"/>
    </location>
</feature>
<dbReference type="HOGENOM" id="CLU_1808175_0_0_1"/>
<accession>N6UG44</accession>
<dbReference type="OrthoDB" id="339325at2759"/>
<feature type="compositionally biased region" description="Low complexity" evidence="1">
    <location>
        <begin position="67"/>
        <end position="82"/>
    </location>
</feature>
<feature type="non-terminal residue" evidence="2">
    <location>
        <position position="1"/>
    </location>
</feature>
<sequence>LEEEYTPTHYLARRPQYEFEYNSYSRTNSQDSTFERPNTLETVGYTKLRSSLKRNNYASSGGGHSGGNTPTNPTPPDSLTSNDSSYISAKESNNGSVSRVRFSPTTLIDLPVPGQSLDPTVPLQARRSRPRPTLAEMEREFLS</sequence>
<dbReference type="EMBL" id="KB740684">
    <property type="protein sequence ID" value="ENN79591.1"/>
    <property type="molecule type" value="Genomic_DNA"/>
</dbReference>
<dbReference type="AlphaFoldDB" id="N6UG44"/>
<proteinExistence type="predicted"/>
<feature type="compositionally biased region" description="Polar residues" evidence="1">
    <location>
        <begin position="83"/>
        <end position="97"/>
    </location>
</feature>